<protein>
    <recommendedName>
        <fullName evidence="3">Tc1-like transposase DDE domain-containing protein</fullName>
    </recommendedName>
</protein>
<feature type="compositionally biased region" description="Basic residues" evidence="2">
    <location>
        <begin position="293"/>
        <end position="304"/>
    </location>
</feature>
<evidence type="ECO:0000256" key="1">
    <source>
        <dbReference type="SAM" id="Coils"/>
    </source>
</evidence>
<evidence type="ECO:0000259" key="3">
    <source>
        <dbReference type="Pfam" id="PF13358"/>
    </source>
</evidence>
<proteinExistence type="predicted"/>
<name>A0A0D1YVN6_9EURO</name>
<evidence type="ECO:0000313" key="4">
    <source>
        <dbReference type="EMBL" id="KIV85569.1"/>
    </source>
</evidence>
<gene>
    <name evidence="4" type="ORF">PV11_01248</name>
</gene>
<evidence type="ECO:0000256" key="2">
    <source>
        <dbReference type="SAM" id="MobiDB-lite"/>
    </source>
</evidence>
<feature type="region of interest" description="Disordered" evidence="2">
    <location>
        <begin position="287"/>
        <end position="316"/>
    </location>
</feature>
<dbReference type="STRING" id="1016849.A0A0D1YVN6"/>
<feature type="coiled-coil region" evidence="1">
    <location>
        <begin position="236"/>
        <end position="263"/>
    </location>
</feature>
<dbReference type="OrthoDB" id="5410741at2759"/>
<dbReference type="InterPro" id="IPR036397">
    <property type="entry name" value="RNaseH_sf"/>
</dbReference>
<sequence>MGRRGKETSIQLRVAVVTLRFFLEGISFLDIANKLDLEERTCAKVWLNAVERASDPNDFRDLLACAAALDHPGKQPRVEDGTEQSSHIRQLILDHFDLAFIKVAHIYQAESGVKLSRTIMERIAHEHRDPERPWALVRGVRALIPALSGAHMNHRLLFSIWAIRKLQGGAIFIFTDETLVAVGGDPRRKPRETRPRGQTDERWLHALPNKKIQFTFMIWCAVVLGWRGPLPIKFWHGETEEEKERAVRQLNKENSERRQVVNNKRKRALEDGTKEHQILKDITNRVNNENNRRRQTGQRGRLHQKPPEKVFPYDDLTRGDRTKNGIDWYRHRQEVLRVHLYPFYFQVRAKYPDKEVWIVEDNASPHTTAAIKEQEWRNNFSIRAVQMPGGPGWPAKSPDLNMIEPCWCDLKDESHPRFWKLHGDSKKVVKQAEAIILEEWRSDKVRTAIEDHYNKFPKRLLQCIANGGNNTFKG</sequence>
<keyword evidence="1" id="KW-0175">Coiled coil</keyword>
<dbReference type="Pfam" id="PF13358">
    <property type="entry name" value="DDE_3"/>
    <property type="match status" value="1"/>
</dbReference>
<feature type="compositionally biased region" description="Basic and acidic residues" evidence="2">
    <location>
        <begin position="305"/>
        <end position="316"/>
    </location>
</feature>
<organism evidence="4 5">
    <name type="scientific">Exophiala sideris</name>
    <dbReference type="NCBI Taxonomy" id="1016849"/>
    <lineage>
        <taxon>Eukaryota</taxon>
        <taxon>Fungi</taxon>
        <taxon>Dikarya</taxon>
        <taxon>Ascomycota</taxon>
        <taxon>Pezizomycotina</taxon>
        <taxon>Eurotiomycetes</taxon>
        <taxon>Chaetothyriomycetidae</taxon>
        <taxon>Chaetothyriales</taxon>
        <taxon>Herpotrichiellaceae</taxon>
        <taxon>Exophiala</taxon>
    </lineage>
</organism>
<reference evidence="4 5" key="1">
    <citation type="submission" date="2015-01" db="EMBL/GenBank/DDBJ databases">
        <title>The Genome Sequence of Exophiala sideris CBS121828.</title>
        <authorList>
            <consortium name="The Broad Institute Genomics Platform"/>
            <person name="Cuomo C."/>
            <person name="de Hoog S."/>
            <person name="Gorbushina A."/>
            <person name="Stielow B."/>
            <person name="Teixiera M."/>
            <person name="Abouelleil A."/>
            <person name="Chapman S.B."/>
            <person name="Priest M."/>
            <person name="Young S.K."/>
            <person name="Wortman J."/>
            <person name="Nusbaum C."/>
            <person name="Birren B."/>
        </authorList>
    </citation>
    <scope>NUCLEOTIDE SEQUENCE [LARGE SCALE GENOMIC DNA]</scope>
    <source>
        <strain evidence="4 5">CBS 121828</strain>
    </source>
</reference>
<dbReference type="Proteomes" id="UP000053599">
    <property type="component" value="Unassembled WGS sequence"/>
</dbReference>
<dbReference type="Gene3D" id="3.30.420.10">
    <property type="entry name" value="Ribonuclease H-like superfamily/Ribonuclease H"/>
    <property type="match status" value="1"/>
</dbReference>
<dbReference type="GO" id="GO:0003676">
    <property type="term" value="F:nucleic acid binding"/>
    <property type="evidence" value="ECO:0007669"/>
    <property type="project" value="InterPro"/>
</dbReference>
<dbReference type="HOGENOM" id="CLU_576220_0_0_1"/>
<feature type="domain" description="Tc1-like transposase DDE" evidence="3">
    <location>
        <begin position="346"/>
        <end position="418"/>
    </location>
</feature>
<dbReference type="EMBL" id="KN846951">
    <property type="protein sequence ID" value="KIV85569.1"/>
    <property type="molecule type" value="Genomic_DNA"/>
</dbReference>
<dbReference type="InterPro" id="IPR038717">
    <property type="entry name" value="Tc1-like_DDE_dom"/>
</dbReference>
<dbReference type="AlphaFoldDB" id="A0A0D1YVN6"/>
<accession>A0A0D1YVN6</accession>
<evidence type="ECO:0000313" key="5">
    <source>
        <dbReference type="Proteomes" id="UP000053599"/>
    </source>
</evidence>